<name>A0A8J2BS47_9BACT</name>
<gene>
    <name evidence="1" type="ORF">MPNT_160004</name>
</gene>
<organism evidence="1 2">
    <name type="scientific">Candidatus Methylacidithermus pantelleriae</name>
    <dbReference type="NCBI Taxonomy" id="2744239"/>
    <lineage>
        <taxon>Bacteria</taxon>
        <taxon>Pseudomonadati</taxon>
        <taxon>Verrucomicrobiota</taxon>
        <taxon>Methylacidiphilae</taxon>
        <taxon>Methylacidiphilales</taxon>
        <taxon>Methylacidiphilaceae</taxon>
        <taxon>Candidatus Methylacidithermus</taxon>
    </lineage>
</organism>
<evidence type="ECO:0000313" key="2">
    <source>
        <dbReference type="Proteomes" id="UP000663859"/>
    </source>
</evidence>
<proteinExistence type="predicted"/>
<dbReference type="EMBL" id="CAJNOB010000008">
    <property type="protein sequence ID" value="CAF0694291.1"/>
    <property type="molecule type" value="Genomic_DNA"/>
</dbReference>
<evidence type="ECO:0000313" key="1">
    <source>
        <dbReference type="EMBL" id="CAF0694291.1"/>
    </source>
</evidence>
<sequence length="51" mass="5894">MESLRYGQVDGLVERYWDECGSLWAGLRDGYLLGDRALEWGWLLSRGIFPS</sequence>
<reference evidence="1" key="1">
    <citation type="submission" date="2021-02" db="EMBL/GenBank/DDBJ databases">
        <authorList>
            <person name="Cremers G."/>
            <person name="Picone N."/>
        </authorList>
    </citation>
    <scope>NUCLEOTIDE SEQUENCE</scope>
    <source>
        <strain evidence="1">PQ17</strain>
    </source>
</reference>
<dbReference type="RefSeq" id="WP_174582983.1">
    <property type="nucleotide sequence ID" value="NZ_CAJNOB010000008.1"/>
</dbReference>
<protein>
    <submittedName>
        <fullName evidence="1">Uncharacterized protein</fullName>
    </submittedName>
</protein>
<comment type="caution">
    <text evidence="1">The sequence shown here is derived from an EMBL/GenBank/DDBJ whole genome shotgun (WGS) entry which is preliminary data.</text>
</comment>
<dbReference type="AlphaFoldDB" id="A0A8J2BS47"/>
<accession>A0A8J2BS47</accession>
<keyword evidence="2" id="KW-1185">Reference proteome</keyword>
<dbReference type="Proteomes" id="UP000663859">
    <property type="component" value="Unassembled WGS sequence"/>
</dbReference>